<sequence>MVACFFKWLSAVVNAYLLLLSVLQCVPPTIWYLLVAGLNSQLRLVRYGHLKLTFGHAIS</sequence>
<organism evidence="2 3">
    <name type="scientific">Hibiscus sabdariffa</name>
    <name type="common">roselle</name>
    <dbReference type="NCBI Taxonomy" id="183260"/>
    <lineage>
        <taxon>Eukaryota</taxon>
        <taxon>Viridiplantae</taxon>
        <taxon>Streptophyta</taxon>
        <taxon>Embryophyta</taxon>
        <taxon>Tracheophyta</taxon>
        <taxon>Spermatophyta</taxon>
        <taxon>Magnoliopsida</taxon>
        <taxon>eudicotyledons</taxon>
        <taxon>Gunneridae</taxon>
        <taxon>Pentapetalae</taxon>
        <taxon>rosids</taxon>
        <taxon>malvids</taxon>
        <taxon>Malvales</taxon>
        <taxon>Malvaceae</taxon>
        <taxon>Malvoideae</taxon>
        <taxon>Hibiscus</taxon>
    </lineage>
</organism>
<keyword evidence="1" id="KW-1133">Transmembrane helix</keyword>
<gene>
    <name evidence="2" type="ORF">V6N12_052111</name>
</gene>
<dbReference type="Proteomes" id="UP001472677">
    <property type="component" value="Unassembled WGS sequence"/>
</dbReference>
<keyword evidence="1" id="KW-0472">Membrane</keyword>
<reference evidence="2 3" key="1">
    <citation type="journal article" date="2024" name="G3 (Bethesda)">
        <title>Genome assembly of Hibiscus sabdariffa L. provides insights into metabolisms of medicinal natural products.</title>
        <authorList>
            <person name="Kim T."/>
        </authorList>
    </citation>
    <scope>NUCLEOTIDE SEQUENCE [LARGE SCALE GENOMIC DNA]</scope>
    <source>
        <strain evidence="2">TK-2024</strain>
        <tissue evidence="2">Old leaves</tissue>
    </source>
</reference>
<accession>A0ABR2GIB6</accession>
<protein>
    <submittedName>
        <fullName evidence="2">Uncharacterized protein</fullName>
    </submittedName>
</protein>
<evidence type="ECO:0000256" key="1">
    <source>
        <dbReference type="SAM" id="Phobius"/>
    </source>
</evidence>
<evidence type="ECO:0000313" key="2">
    <source>
        <dbReference type="EMBL" id="KAK8602297.1"/>
    </source>
</evidence>
<comment type="caution">
    <text evidence="2">The sequence shown here is derived from an EMBL/GenBank/DDBJ whole genome shotgun (WGS) entry which is preliminary data.</text>
</comment>
<proteinExistence type="predicted"/>
<keyword evidence="3" id="KW-1185">Reference proteome</keyword>
<evidence type="ECO:0000313" key="3">
    <source>
        <dbReference type="Proteomes" id="UP001472677"/>
    </source>
</evidence>
<name>A0ABR2GIB6_9ROSI</name>
<dbReference type="EMBL" id="JBBPBM010000001">
    <property type="protein sequence ID" value="KAK8602297.1"/>
    <property type="molecule type" value="Genomic_DNA"/>
</dbReference>
<feature type="transmembrane region" description="Helical" evidence="1">
    <location>
        <begin position="15"/>
        <end position="38"/>
    </location>
</feature>
<keyword evidence="1" id="KW-0812">Transmembrane</keyword>